<keyword evidence="3" id="KW-1185">Reference proteome</keyword>
<dbReference type="Proteomes" id="UP000015106">
    <property type="component" value="Chromosome 4"/>
</dbReference>
<evidence type="ECO:0000313" key="2">
    <source>
        <dbReference type="EnsemblPlants" id="TuG1812G0400002651.01.T01.cds314200"/>
    </source>
</evidence>
<organism evidence="2 3">
    <name type="scientific">Triticum urartu</name>
    <name type="common">Red wild einkorn</name>
    <name type="synonym">Crithodium urartu</name>
    <dbReference type="NCBI Taxonomy" id="4572"/>
    <lineage>
        <taxon>Eukaryota</taxon>
        <taxon>Viridiplantae</taxon>
        <taxon>Streptophyta</taxon>
        <taxon>Embryophyta</taxon>
        <taxon>Tracheophyta</taxon>
        <taxon>Spermatophyta</taxon>
        <taxon>Magnoliopsida</taxon>
        <taxon>Liliopsida</taxon>
        <taxon>Poales</taxon>
        <taxon>Poaceae</taxon>
        <taxon>BOP clade</taxon>
        <taxon>Pooideae</taxon>
        <taxon>Triticodae</taxon>
        <taxon>Triticeae</taxon>
        <taxon>Triticinae</taxon>
        <taxon>Triticum</taxon>
    </lineage>
</organism>
<dbReference type="AlphaFoldDB" id="A0A8R7Q7T0"/>
<evidence type="ECO:0000256" key="1">
    <source>
        <dbReference type="SAM" id="MobiDB-lite"/>
    </source>
</evidence>
<reference evidence="2" key="3">
    <citation type="submission" date="2022-06" db="UniProtKB">
        <authorList>
            <consortium name="EnsemblPlants"/>
        </authorList>
    </citation>
    <scope>IDENTIFICATION</scope>
</reference>
<sequence length="428" mass="47626">MRSKPDRNRYHRSPTLSDFCSLARRPLPYRNRSRTGRAPTCQSHGLQPRHHDGAPDVVPAAVRPDEVPVHRRRGGWRGRRRHRHREALLLHGRGEDELLRLHRHRRAAARHLHARLVRRGRLGAHVGRRADHRLRLVAAVEHHGDGRVVQVRPRRLPARRGRARHGLVRDHLDRVGRVPDAAHERHVVLVPGVVHQPRVQGLAQRDVPRAVVERRRGAPGLGLVRHGPAAVVGHDGRGHQRRPDGRRRPPGVRGPEQRGGAARVRARHRRPRQDVELRPPGVGLQAGWAGGARPRREDVDAGGDEVGLEDFRDESVGPARREGGHQGSRLDADDRAPEDNCCGRVGGVGSVCLERVALVLAHRASWEDVGVPYQTFAVGLPVGQNHRRATSFLDDHPLGHAWAAAAVADDNLAGHKRRVDGVLHAQRS</sequence>
<reference evidence="2" key="2">
    <citation type="submission" date="2018-03" db="EMBL/GenBank/DDBJ databases">
        <title>The Triticum urartu genome reveals the dynamic nature of wheat genome evolution.</title>
        <authorList>
            <person name="Ling H."/>
            <person name="Ma B."/>
            <person name="Shi X."/>
            <person name="Liu H."/>
            <person name="Dong L."/>
            <person name="Sun H."/>
            <person name="Cao Y."/>
            <person name="Gao Q."/>
            <person name="Zheng S."/>
            <person name="Li Y."/>
            <person name="Yu Y."/>
            <person name="Du H."/>
            <person name="Qi M."/>
            <person name="Li Y."/>
            <person name="Yu H."/>
            <person name="Cui Y."/>
            <person name="Wang N."/>
            <person name="Chen C."/>
            <person name="Wu H."/>
            <person name="Zhao Y."/>
            <person name="Zhang J."/>
            <person name="Li Y."/>
            <person name="Zhou W."/>
            <person name="Zhang B."/>
            <person name="Hu W."/>
            <person name="Eijk M."/>
            <person name="Tang J."/>
            <person name="Witsenboer H."/>
            <person name="Zhao S."/>
            <person name="Li Z."/>
            <person name="Zhang A."/>
            <person name="Wang D."/>
            <person name="Liang C."/>
        </authorList>
    </citation>
    <scope>NUCLEOTIDE SEQUENCE [LARGE SCALE GENOMIC DNA]</scope>
    <source>
        <strain evidence="2">cv. G1812</strain>
    </source>
</reference>
<evidence type="ECO:0000313" key="3">
    <source>
        <dbReference type="Proteomes" id="UP000015106"/>
    </source>
</evidence>
<dbReference type="EnsemblPlants" id="TuG1812G0400002651.01.T01">
    <property type="protein sequence ID" value="TuG1812G0400002651.01.T01.cds314200"/>
    <property type="gene ID" value="TuG1812G0400002651.01"/>
</dbReference>
<name>A0A8R7Q7T0_TRIUA</name>
<reference evidence="3" key="1">
    <citation type="journal article" date="2013" name="Nature">
        <title>Draft genome of the wheat A-genome progenitor Triticum urartu.</title>
        <authorList>
            <person name="Ling H.Q."/>
            <person name="Zhao S."/>
            <person name="Liu D."/>
            <person name="Wang J."/>
            <person name="Sun H."/>
            <person name="Zhang C."/>
            <person name="Fan H."/>
            <person name="Li D."/>
            <person name="Dong L."/>
            <person name="Tao Y."/>
            <person name="Gao C."/>
            <person name="Wu H."/>
            <person name="Li Y."/>
            <person name="Cui Y."/>
            <person name="Guo X."/>
            <person name="Zheng S."/>
            <person name="Wang B."/>
            <person name="Yu K."/>
            <person name="Liang Q."/>
            <person name="Yang W."/>
            <person name="Lou X."/>
            <person name="Chen J."/>
            <person name="Feng M."/>
            <person name="Jian J."/>
            <person name="Zhang X."/>
            <person name="Luo G."/>
            <person name="Jiang Y."/>
            <person name="Liu J."/>
            <person name="Wang Z."/>
            <person name="Sha Y."/>
            <person name="Zhang B."/>
            <person name="Wu H."/>
            <person name="Tang D."/>
            <person name="Shen Q."/>
            <person name="Xue P."/>
            <person name="Zou S."/>
            <person name="Wang X."/>
            <person name="Liu X."/>
            <person name="Wang F."/>
            <person name="Yang Y."/>
            <person name="An X."/>
            <person name="Dong Z."/>
            <person name="Zhang K."/>
            <person name="Zhang X."/>
            <person name="Luo M.C."/>
            <person name="Dvorak J."/>
            <person name="Tong Y."/>
            <person name="Wang J."/>
            <person name="Yang H."/>
            <person name="Li Z."/>
            <person name="Wang D."/>
            <person name="Zhang A."/>
            <person name="Wang J."/>
        </authorList>
    </citation>
    <scope>NUCLEOTIDE SEQUENCE</scope>
    <source>
        <strain evidence="3">cv. G1812</strain>
    </source>
</reference>
<dbReference type="Gramene" id="TuG1812G0400002651.01.T01">
    <property type="protein sequence ID" value="TuG1812G0400002651.01.T01.cds314200"/>
    <property type="gene ID" value="TuG1812G0400002651.01"/>
</dbReference>
<protein>
    <submittedName>
        <fullName evidence="2">Uncharacterized protein</fullName>
    </submittedName>
</protein>
<feature type="region of interest" description="Disordered" evidence="1">
    <location>
        <begin position="220"/>
        <end position="337"/>
    </location>
</feature>
<feature type="compositionally biased region" description="Basic and acidic residues" evidence="1">
    <location>
        <begin position="234"/>
        <end position="247"/>
    </location>
</feature>
<feature type="region of interest" description="Disordered" evidence="1">
    <location>
        <begin position="29"/>
        <end position="52"/>
    </location>
</feature>
<feature type="compositionally biased region" description="Low complexity" evidence="1">
    <location>
        <begin position="251"/>
        <end position="263"/>
    </location>
</feature>
<accession>A0A8R7Q7T0</accession>
<proteinExistence type="predicted"/>
<gene>
    <name evidence="2" type="primary">LOC125552313</name>
</gene>
<feature type="compositionally biased region" description="Basic and acidic residues" evidence="1">
    <location>
        <begin position="309"/>
        <end position="337"/>
    </location>
</feature>